<evidence type="ECO:0000259" key="8">
    <source>
        <dbReference type="Pfam" id="PF20628"/>
    </source>
</evidence>
<keyword evidence="10" id="KW-1185">Reference proteome</keyword>
<dbReference type="AlphaFoldDB" id="A0A9E6R6E0"/>
<keyword evidence="5" id="KW-0732">Signal</keyword>
<comment type="cofactor">
    <cofactor evidence="1">
        <name>heme b</name>
        <dbReference type="ChEBI" id="CHEBI:60344"/>
    </cofactor>
</comment>
<dbReference type="SUPFAM" id="SSF54909">
    <property type="entry name" value="Dimeric alpha+beta barrel"/>
    <property type="match status" value="1"/>
</dbReference>
<dbReference type="RefSeq" id="WP_261402130.1">
    <property type="nucleotide sequence ID" value="NZ_CP081869.1"/>
</dbReference>
<keyword evidence="4" id="KW-0479">Metal-binding</keyword>
<dbReference type="PANTHER" id="PTHR30521:SF4">
    <property type="entry name" value="DEFERROCHELATASE"/>
    <property type="match status" value="1"/>
</dbReference>
<keyword evidence="2 9" id="KW-0575">Peroxidase</keyword>
<evidence type="ECO:0000256" key="2">
    <source>
        <dbReference type="ARBA" id="ARBA00022559"/>
    </source>
</evidence>
<gene>
    <name evidence="9" type="ORF">K6K41_19925</name>
</gene>
<dbReference type="EMBL" id="CP081869">
    <property type="protein sequence ID" value="QZN99095.1"/>
    <property type="molecule type" value="Genomic_DNA"/>
</dbReference>
<evidence type="ECO:0000313" key="10">
    <source>
        <dbReference type="Proteomes" id="UP000825701"/>
    </source>
</evidence>
<dbReference type="PANTHER" id="PTHR30521">
    <property type="entry name" value="DEFERROCHELATASE/PEROXIDASE"/>
    <property type="match status" value="1"/>
</dbReference>
<evidence type="ECO:0000256" key="3">
    <source>
        <dbReference type="ARBA" id="ARBA00022617"/>
    </source>
</evidence>
<keyword evidence="7" id="KW-0408">Iron</keyword>
<dbReference type="InterPro" id="IPR011008">
    <property type="entry name" value="Dimeric_a/b-barrel"/>
</dbReference>
<keyword evidence="6" id="KW-0560">Oxidoreductase</keyword>
<accession>A0A9E6R6E0</accession>
<organism evidence="9 10">
    <name type="scientific">Chenggangzhangella methanolivorans</name>
    <dbReference type="NCBI Taxonomy" id="1437009"/>
    <lineage>
        <taxon>Bacteria</taxon>
        <taxon>Pseudomonadati</taxon>
        <taxon>Pseudomonadota</taxon>
        <taxon>Alphaproteobacteria</taxon>
        <taxon>Hyphomicrobiales</taxon>
        <taxon>Methylopilaceae</taxon>
        <taxon>Chenggangzhangella</taxon>
    </lineage>
</organism>
<sequence>MSYRETLRRLDDHEHFGFRDGISQPGVIGYDTIGEIQPGSVVFGYPQAPGGPPFLPVNDPRGVTDNGSLLVFRRLQQNVGAFRKFCSDQAAVLAQAWPGISPSIVGAYLVGRWPSGVPVAGQAADPGTQTPDNTFDFLADQAGSVCPLGAHIRKVNPRKGPKDVLQIPRILRRGVPFGRPFDEAPGDPERGLAFLAYQSSIREKFEFLTQQWMNSDLNPGRGSDLLVGRGVGVRTMAVSGPHGDVTFTAPVDPWITPTGGAYLFAPARSALRKFADPAPKLGLWKVRQLLSAALDAVMLR</sequence>
<dbReference type="GO" id="GO:0020037">
    <property type="term" value="F:heme binding"/>
    <property type="evidence" value="ECO:0007669"/>
    <property type="project" value="InterPro"/>
</dbReference>
<proteinExistence type="predicted"/>
<evidence type="ECO:0000256" key="6">
    <source>
        <dbReference type="ARBA" id="ARBA00023002"/>
    </source>
</evidence>
<dbReference type="InterPro" id="IPR006314">
    <property type="entry name" value="Dyp_peroxidase"/>
</dbReference>
<dbReference type="Proteomes" id="UP000825701">
    <property type="component" value="Chromosome"/>
</dbReference>
<evidence type="ECO:0000256" key="7">
    <source>
        <dbReference type="ARBA" id="ARBA00023004"/>
    </source>
</evidence>
<dbReference type="GO" id="GO:0046872">
    <property type="term" value="F:metal ion binding"/>
    <property type="evidence" value="ECO:0007669"/>
    <property type="project" value="UniProtKB-KW"/>
</dbReference>
<protein>
    <submittedName>
        <fullName evidence="9">Dyp-type peroxidase</fullName>
    </submittedName>
</protein>
<dbReference type="GO" id="GO:0005829">
    <property type="term" value="C:cytosol"/>
    <property type="evidence" value="ECO:0007669"/>
    <property type="project" value="TreeGrafter"/>
</dbReference>
<evidence type="ECO:0000256" key="1">
    <source>
        <dbReference type="ARBA" id="ARBA00001970"/>
    </source>
</evidence>
<dbReference type="Pfam" id="PF20628">
    <property type="entry name" value="Dyp_perox_C"/>
    <property type="match status" value="1"/>
</dbReference>
<dbReference type="InterPro" id="IPR048328">
    <property type="entry name" value="Dyp_perox_C"/>
</dbReference>
<reference evidence="9" key="1">
    <citation type="submission" date="2021-08" db="EMBL/GenBank/DDBJ databases">
        <authorList>
            <person name="Zhang H."/>
            <person name="Xu M."/>
            <person name="Yu Z."/>
            <person name="Yang L."/>
            <person name="Cai Y."/>
        </authorList>
    </citation>
    <scope>NUCLEOTIDE SEQUENCE</scope>
    <source>
        <strain evidence="9">CHL1</strain>
    </source>
</reference>
<dbReference type="KEGG" id="cmet:K6K41_19925"/>
<evidence type="ECO:0000256" key="4">
    <source>
        <dbReference type="ARBA" id="ARBA00022723"/>
    </source>
</evidence>
<feature type="domain" description="Dyp-type peroxidase C-terminal" evidence="8">
    <location>
        <begin position="144"/>
        <end position="216"/>
    </location>
</feature>
<name>A0A9E6R6E0_9HYPH</name>
<dbReference type="GO" id="GO:0004601">
    <property type="term" value="F:peroxidase activity"/>
    <property type="evidence" value="ECO:0007669"/>
    <property type="project" value="UniProtKB-KW"/>
</dbReference>
<evidence type="ECO:0000256" key="5">
    <source>
        <dbReference type="ARBA" id="ARBA00022729"/>
    </source>
</evidence>
<keyword evidence="3" id="KW-0349">Heme</keyword>
<evidence type="ECO:0000313" key="9">
    <source>
        <dbReference type="EMBL" id="QZN99095.1"/>
    </source>
</evidence>